<proteinExistence type="predicted"/>
<feature type="region of interest" description="Disordered" evidence="1">
    <location>
        <begin position="220"/>
        <end position="259"/>
    </location>
</feature>
<dbReference type="AlphaFoldDB" id="A0A4Z2BZJ9"/>
<keyword evidence="2" id="KW-0732">Signal</keyword>
<evidence type="ECO:0000313" key="4">
    <source>
        <dbReference type="Proteomes" id="UP000516260"/>
    </source>
</evidence>
<feature type="signal peptide" evidence="2">
    <location>
        <begin position="1"/>
        <end position="23"/>
    </location>
</feature>
<sequence>MTWRNRIHLFVCVLLCTINPSEEKCKDYFSQPEFNSTMNFLLVIPKDPKDTLKCTAENGCLKNQTFFCDILHDCFNFHHAVNASKECQSRTFRNMPRFHLTCLFAHEFNVTIQACEYVTTCEMYPTKPIAVHTTTAATSATSIATASTISTATSTTATPESTDPETATATANQPTKVAMNKQVGSNDKMLKTLLKISATLNIIVPLIVWLYMRRPGLPSCPQTRTAGEAEPENQEPLRYREDFTETPSSVHVQDNSGWT</sequence>
<dbReference type="Proteomes" id="UP000516260">
    <property type="component" value="Chromosome 16"/>
</dbReference>
<evidence type="ECO:0000256" key="2">
    <source>
        <dbReference type="SAM" id="SignalP"/>
    </source>
</evidence>
<accession>A0A4Z2BZJ9</accession>
<feature type="region of interest" description="Disordered" evidence="1">
    <location>
        <begin position="150"/>
        <end position="169"/>
    </location>
</feature>
<reference evidence="3 4" key="1">
    <citation type="submission" date="2019-04" db="EMBL/GenBank/DDBJ databases">
        <title>The sequence and de novo assembly of Takifugu bimaculatus genome using PacBio and Hi-C technologies.</title>
        <authorList>
            <person name="Xu P."/>
            <person name="Liu B."/>
            <person name="Zhou Z."/>
        </authorList>
    </citation>
    <scope>NUCLEOTIDE SEQUENCE [LARGE SCALE GENOMIC DNA]</scope>
    <source>
        <strain evidence="3">TB-2018</strain>
        <tissue evidence="3">Muscle</tissue>
    </source>
</reference>
<organism evidence="3 4">
    <name type="scientific">Takifugu bimaculatus</name>
    <dbReference type="NCBI Taxonomy" id="433685"/>
    <lineage>
        <taxon>Eukaryota</taxon>
        <taxon>Metazoa</taxon>
        <taxon>Chordata</taxon>
        <taxon>Craniata</taxon>
        <taxon>Vertebrata</taxon>
        <taxon>Euteleostomi</taxon>
        <taxon>Actinopterygii</taxon>
        <taxon>Neopterygii</taxon>
        <taxon>Teleostei</taxon>
        <taxon>Neoteleostei</taxon>
        <taxon>Acanthomorphata</taxon>
        <taxon>Eupercaria</taxon>
        <taxon>Tetraodontiformes</taxon>
        <taxon>Tetradontoidea</taxon>
        <taxon>Tetraodontidae</taxon>
        <taxon>Takifugu</taxon>
    </lineage>
</organism>
<name>A0A4Z2BZJ9_9TELE</name>
<evidence type="ECO:0000313" key="3">
    <source>
        <dbReference type="EMBL" id="TNM97544.1"/>
    </source>
</evidence>
<gene>
    <name evidence="3" type="ORF">fugu_015700</name>
</gene>
<comment type="caution">
    <text evidence="3">The sequence shown here is derived from an EMBL/GenBank/DDBJ whole genome shotgun (WGS) entry which is preliminary data.</text>
</comment>
<feature type="chain" id="PRO_5021434477" evidence="2">
    <location>
        <begin position="24"/>
        <end position="259"/>
    </location>
</feature>
<protein>
    <submittedName>
        <fullName evidence="3">Uncharacterized protein</fullName>
    </submittedName>
</protein>
<feature type="compositionally biased region" description="Polar residues" evidence="1">
    <location>
        <begin position="245"/>
        <end position="259"/>
    </location>
</feature>
<dbReference type="EMBL" id="SWLE01000008">
    <property type="protein sequence ID" value="TNM97544.1"/>
    <property type="molecule type" value="Genomic_DNA"/>
</dbReference>
<keyword evidence="4" id="KW-1185">Reference proteome</keyword>
<evidence type="ECO:0000256" key="1">
    <source>
        <dbReference type="SAM" id="MobiDB-lite"/>
    </source>
</evidence>